<evidence type="ECO:0000313" key="2">
    <source>
        <dbReference type="Proteomes" id="UP001217610"/>
    </source>
</evidence>
<evidence type="ECO:0008006" key="3">
    <source>
        <dbReference type="Google" id="ProtNLM"/>
    </source>
</evidence>
<dbReference type="EMBL" id="JAMDGR010000014">
    <property type="protein sequence ID" value="MDD1150244.1"/>
    <property type="molecule type" value="Genomic_DNA"/>
</dbReference>
<dbReference type="Gene3D" id="1.10.30.50">
    <property type="match status" value="1"/>
</dbReference>
<name>A0ABT5Q7R8_9PSED</name>
<protein>
    <recommendedName>
        <fullName evidence="3">HNH endonuclease</fullName>
    </recommendedName>
</protein>
<reference evidence="1 2" key="1">
    <citation type="submission" date="2022-05" db="EMBL/GenBank/DDBJ databases">
        <title>Novel Pseudomonas spp. Isolated from a Rainbow Trout Aquaculture Facility.</title>
        <authorList>
            <person name="Testerman T."/>
            <person name="Graf J."/>
        </authorList>
    </citation>
    <scope>NUCLEOTIDE SEQUENCE [LARGE SCALE GENOMIC DNA]</scope>
    <source>
        <strain evidence="1 2">ID357</strain>
    </source>
</reference>
<proteinExistence type="predicted"/>
<sequence>MQINISDIWSDTVKKKHQLYVEGIINNALPPRSSLIAELLIAYSTCLATGQPETLRQVIKVTESRLKIAPTAERVAFQEECTRIFDYGRFAAKSTKNWNAYSLCSNSNYRLCPYCQQSLAVTIYRDSKSGALRPTLDHFYPKHKYPYLALSLYNLIPSCHPCNSSLKGQKDFYKKEHLHPYEDDETIRYDFDVASYIQHRELALTTPTPQVSIRALPSTHRLHDKLQRSIETFLAQERLAISEPEINRFIETLISYSPERLEEINQTIFSSSNFALTPEVAIGFSRANYKNEWLGAIKRDLYDVGWEF</sequence>
<keyword evidence="2" id="KW-1185">Reference proteome</keyword>
<evidence type="ECO:0000313" key="1">
    <source>
        <dbReference type="EMBL" id="MDD1150244.1"/>
    </source>
</evidence>
<comment type="caution">
    <text evidence="1">The sequence shown here is derived from an EMBL/GenBank/DDBJ whole genome shotgun (WGS) entry which is preliminary data.</text>
</comment>
<dbReference type="RefSeq" id="WP_273923580.1">
    <property type="nucleotide sequence ID" value="NZ_JAMDGR010000014.1"/>
</dbReference>
<accession>A0ABT5Q7R8</accession>
<dbReference type="Proteomes" id="UP001217610">
    <property type="component" value="Unassembled WGS sequence"/>
</dbReference>
<gene>
    <name evidence="1" type="ORF">M5G25_18315</name>
</gene>
<organism evidence="1 2">
    <name type="scientific">Pseudomonas idahonensis</name>
    <dbReference type="NCBI Taxonomy" id="2942628"/>
    <lineage>
        <taxon>Bacteria</taxon>
        <taxon>Pseudomonadati</taxon>
        <taxon>Pseudomonadota</taxon>
        <taxon>Gammaproteobacteria</taxon>
        <taxon>Pseudomonadales</taxon>
        <taxon>Pseudomonadaceae</taxon>
        <taxon>Pseudomonas</taxon>
    </lineage>
</organism>